<dbReference type="InterPro" id="IPR002477">
    <property type="entry name" value="Peptidoglycan-bd-like"/>
</dbReference>
<dbReference type="InterPro" id="IPR005490">
    <property type="entry name" value="LD_TPept_cat_dom"/>
</dbReference>
<dbReference type="InterPro" id="IPR045380">
    <property type="entry name" value="LD_TPept_scaffold_dom"/>
</dbReference>
<gene>
    <name evidence="11" type="ORF">AZI86_09285</name>
</gene>
<evidence type="ECO:0000313" key="12">
    <source>
        <dbReference type="Proteomes" id="UP000075320"/>
    </source>
</evidence>
<proteinExistence type="inferred from homology"/>
<keyword evidence="7" id="KW-0732">Signal</keyword>
<dbReference type="GO" id="GO:0016740">
    <property type="term" value="F:transferase activity"/>
    <property type="evidence" value="ECO:0007669"/>
    <property type="project" value="UniProtKB-KW"/>
</dbReference>
<protein>
    <recommendedName>
        <fullName evidence="13">Amidase</fullName>
    </recommendedName>
</protein>
<evidence type="ECO:0000259" key="8">
    <source>
        <dbReference type="Pfam" id="PF01471"/>
    </source>
</evidence>
<accession>A0A150WRV6</accession>
<dbReference type="GO" id="GO:0009252">
    <property type="term" value="P:peptidoglycan biosynthetic process"/>
    <property type="evidence" value="ECO:0007669"/>
    <property type="project" value="UniProtKB-UniPathway"/>
</dbReference>
<keyword evidence="5" id="KW-0573">Peptidoglycan synthesis</keyword>
<dbReference type="Proteomes" id="UP000075320">
    <property type="component" value="Unassembled WGS sequence"/>
</dbReference>
<comment type="pathway">
    <text evidence="1">Cell wall biogenesis; peptidoglycan biosynthesis.</text>
</comment>
<name>A0A150WRV6_BDEBC</name>
<comment type="similarity">
    <text evidence="2">Belongs to the YkuD family.</text>
</comment>
<evidence type="ECO:0000256" key="1">
    <source>
        <dbReference type="ARBA" id="ARBA00004752"/>
    </source>
</evidence>
<dbReference type="UniPathway" id="UPA00219"/>
<feature type="domain" description="L,D-TPase catalytic" evidence="9">
    <location>
        <begin position="262"/>
        <end position="439"/>
    </location>
</feature>
<reference evidence="11 12" key="1">
    <citation type="submission" date="2016-03" db="EMBL/GenBank/DDBJ databases">
        <authorList>
            <person name="Ploux O."/>
        </authorList>
    </citation>
    <scope>NUCLEOTIDE SEQUENCE [LARGE SCALE GENOMIC DNA]</scope>
    <source>
        <strain evidence="11 12">R0</strain>
    </source>
</reference>
<evidence type="ECO:0000256" key="7">
    <source>
        <dbReference type="SAM" id="SignalP"/>
    </source>
</evidence>
<feature type="chain" id="PRO_5007573561" description="Amidase" evidence="7">
    <location>
        <begin position="23"/>
        <end position="505"/>
    </location>
</feature>
<dbReference type="InterPro" id="IPR036365">
    <property type="entry name" value="PGBD-like_sf"/>
</dbReference>
<dbReference type="AlphaFoldDB" id="A0A150WRV6"/>
<dbReference type="GO" id="GO:0071555">
    <property type="term" value="P:cell wall organization"/>
    <property type="evidence" value="ECO:0007669"/>
    <property type="project" value="UniProtKB-KW"/>
</dbReference>
<dbReference type="SUPFAM" id="SSF141523">
    <property type="entry name" value="L,D-transpeptidase catalytic domain-like"/>
    <property type="match status" value="1"/>
</dbReference>
<evidence type="ECO:0000256" key="3">
    <source>
        <dbReference type="ARBA" id="ARBA00022679"/>
    </source>
</evidence>
<feature type="signal peptide" evidence="7">
    <location>
        <begin position="1"/>
        <end position="22"/>
    </location>
</feature>
<dbReference type="PANTHER" id="PTHR41533:SF2">
    <property type="entry name" value="BLR7131 PROTEIN"/>
    <property type="match status" value="1"/>
</dbReference>
<sequence>MGRVGLIFFILASQIFFLNAQAQSKQAEYLAVLEELSVPDMRNTFYYAAEHGINVKSYWTDAMESTFQRDPNGRELRERTKLNYLRLLTQMNAGLVDPSTMGEDVRISAKSFLTADQLRVVMMAQGRSAQGLLENFAPRNPPYLGLKEAYRRMVGFCNAGQWNVLPRVNKSLRVGVQDSSVGAIKTRLRQFGYAITSIDNVYDKATEAAIRDVQWNLRFKPDGVVSPGGKTLAYLNTGCVERLRQIRIDMDKMRWFPQNFEPRHIFVNLAMSYLNLVDPEQGVNTSMRTINGRSQRKSPTMIDKIVYVVINPFWVVPPTIFREDKLADIRGMDPYQIDQYFARNNYEVWNAAFTRKYIPSSIDWWSLRPEDDKLLYIRQRPSLKNALGGLKFMMTNGFAIYLHDTNQRELFVEPDRLLSSGCVRVERPLDLAETLLAGTEWDRTKIQATMAKPGEVMKTDTDARLKKAMPVYMVFLTSQMSSDGVLRFAEDTYAQSGRMLQRGAW</sequence>
<evidence type="ECO:0008006" key="13">
    <source>
        <dbReference type="Google" id="ProtNLM"/>
    </source>
</evidence>
<dbReference type="GO" id="GO:0004180">
    <property type="term" value="F:carboxypeptidase activity"/>
    <property type="evidence" value="ECO:0007669"/>
    <property type="project" value="UniProtKB-ARBA"/>
</dbReference>
<dbReference type="Pfam" id="PF01471">
    <property type="entry name" value="PG_binding_1"/>
    <property type="match status" value="1"/>
</dbReference>
<comment type="caution">
    <text evidence="11">The sequence shown here is derived from an EMBL/GenBank/DDBJ whole genome shotgun (WGS) entry which is preliminary data.</text>
</comment>
<evidence type="ECO:0000259" key="9">
    <source>
        <dbReference type="Pfam" id="PF03734"/>
    </source>
</evidence>
<dbReference type="GO" id="GO:0008360">
    <property type="term" value="P:regulation of cell shape"/>
    <property type="evidence" value="ECO:0007669"/>
    <property type="project" value="UniProtKB-KW"/>
</dbReference>
<feature type="domain" description="L,D-transpeptidase scaffold" evidence="10">
    <location>
        <begin position="41"/>
        <end position="149"/>
    </location>
</feature>
<evidence type="ECO:0000256" key="4">
    <source>
        <dbReference type="ARBA" id="ARBA00022960"/>
    </source>
</evidence>
<dbReference type="SUPFAM" id="SSF47090">
    <property type="entry name" value="PGBD-like"/>
    <property type="match status" value="1"/>
</dbReference>
<dbReference type="RefSeq" id="WP_061834768.1">
    <property type="nucleotide sequence ID" value="NZ_LUKE01000001.1"/>
</dbReference>
<dbReference type="Pfam" id="PF03734">
    <property type="entry name" value="YkuD"/>
    <property type="match status" value="1"/>
</dbReference>
<dbReference type="InterPro" id="IPR038063">
    <property type="entry name" value="Transpep_catalytic_dom"/>
</dbReference>
<feature type="domain" description="Peptidoglycan binding-like" evidence="8">
    <location>
        <begin position="178"/>
        <end position="227"/>
    </location>
</feature>
<dbReference type="PANTHER" id="PTHR41533">
    <property type="entry name" value="L,D-TRANSPEPTIDASE HI_1667-RELATED"/>
    <property type="match status" value="1"/>
</dbReference>
<keyword evidence="6" id="KW-0961">Cell wall biogenesis/degradation</keyword>
<dbReference type="OrthoDB" id="9778545at2"/>
<evidence type="ECO:0000256" key="6">
    <source>
        <dbReference type="ARBA" id="ARBA00023316"/>
    </source>
</evidence>
<dbReference type="Gene3D" id="1.10.101.10">
    <property type="entry name" value="PGBD-like superfamily/PGBD"/>
    <property type="match status" value="1"/>
</dbReference>
<dbReference type="CDD" id="cd16913">
    <property type="entry name" value="YkuD_like"/>
    <property type="match status" value="1"/>
</dbReference>
<dbReference type="InterPro" id="IPR052905">
    <property type="entry name" value="LD-transpeptidase_YkuD-like"/>
</dbReference>
<evidence type="ECO:0000256" key="2">
    <source>
        <dbReference type="ARBA" id="ARBA00005992"/>
    </source>
</evidence>
<dbReference type="EMBL" id="LUKE01000001">
    <property type="protein sequence ID" value="KYG67192.1"/>
    <property type="molecule type" value="Genomic_DNA"/>
</dbReference>
<dbReference type="Pfam" id="PF20142">
    <property type="entry name" value="Scaffold"/>
    <property type="match status" value="1"/>
</dbReference>
<organism evidence="11 12">
    <name type="scientific">Bdellovibrio bacteriovorus</name>
    <dbReference type="NCBI Taxonomy" id="959"/>
    <lineage>
        <taxon>Bacteria</taxon>
        <taxon>Pseudomonadati</taxon>
        <taxon>Bdellovibrionota</taxon>
        <taxon>Bdellovibrionia</taxon>
        <taxon>Bdellovibrionales</taxon>
        <taxon>Pseudobdellovibrionaceae</taxon>
        <taxon>Bdellovibrio</taxon>
    </lineage>
</organism>
<dbReference type="InterPro" id="IPR036366">
    <property type="entry name" value="PGBDSf"/>
</dbReference>
<evidence type="ECO:0000256" key="5">
    <source>
        <dbReference type="ARBA" id="ARBA00022984"/>
    </source>
</evidence>
<keyword evidence="12" id="KW-1185">Reference proteome</keyword>
<keyword evidence="4" id="KW-0133">Cell shape</keyword>
<keyword evidence="3" id="KW-0808">Transferase</keyword>
<evidence type="ECO:0000313" key="11">
    <source>
        <dbReference type="EMBL" id="KYG67192.1"/>
    </source>
</evidence>
<evidence type="ECO:0000259" key="10">
    <source>
        <dbReference type="Pfam" id="PF20142"/>
    </source>
</evidence>